<keyword evidence="1" id="KW-0812">Transmembrane</keyword>
<keyword evidence="1" id="KW-0472">Membrane</keyword>
<keyword evidence="1" id="KW-1133">Transmembrane helix</keyword>
<dbReference type="RefSeq" id="WP_173203305.1">
    <property type="nucleotide sequence ID" value="NZ_CP053697.2"/>
</dbReference>
<reference evidence="2" key="1">
    <citation type="submission" date="2020-07" db="EMBL/GenBank/DDBJ databases">
        <title>Nitrate ammonifying Pseudomonas campi sp. nov. isolated from German agricultural grassland.</title>
        <authorList>
            <person name="Timsy T."/>
            <person name="Ulrich A."/>
            <person name="Spanner T."/>
            <person name="Foesel B."/>
            <person name="Kolb S."/>
            <person name="Horn M.A."/>
            <person name="Behrendt U."/>
        </authorList>
    </citation>
    <scope>NUCLEOTIDE SEQUENCE</scope>
    <source>
        <strain evidence="2">S1-A32-2</strain>
    </source>
</reference>
<feature type="transmembrane region" description="Helical" evidence="1">
    <location>
        <begin position="185"/>
        <end position="211"/>
    </location>
</feature>
<dbReference type="Proteomes" id="UP000501379">
    <property type="component" value="Chromosome"/>
</dbReference>
<evidence type="ECO:0000256" key="1">
    <source>
        <dbReference type="SAM" id="Phobius"/>
    </source>
</evidence>
<dbReference type="EMBL" id="CP053697">
    <property type="protein sequence ID" value="QKE61984.1"/>
    <property type="molecule type" value="Genomic_DNA"/>
</dbReference>
<name>A0A6M8F0Y7_9GAMM</name>
<proteinExistence type="predicted"/>
<accession>A0A6M8F0Y7</accession>
<protein>
    <submittedName>
        <fullName evidence="2">Uncharacterized protein</fullName>
    </submittedName>
</protein>
<evidence type="ECO:0000313" key="3">
    <source>
        <dbReference type="Proteomes" id="UP000501379"/>
    </source>
</evidence>
<dbReference type="KEGG" id="pcam:HNE05_00910"/>
<gene>
    <name evidence="2" type="ORF">HNE05_00910</name>
</gene>
<sequence length="225" mass="24655">MRLRKMLTGLALFLTVLLLASEAVMHEAFRKPVDAPIAMTPNAEATADFWILLPGAYQLDLVFNAAQPHARQKLKSVLGQHGCWNSKSNSPCGEYLPYSIKWEVRSESEVITSGVGTELTRGGHLRIDSRGTGLGAVALPAGRLTLHAVAESPLPQLSNLSPRLVLSGGTGGAKTFQSPFVTYVWTFWALGRLALWYAAGLLWLAVALVWFRTEKRRQRDIEVSA</sequence>
<evidence type="ECO:0000313" key="2">
    <source>
        <dbReference type="EMBL" id="QKE61984.1"/>
    </source>
</evidence>
<keyword evidence="3" id="KW-1185">Reference proteome</keyword>
<organism evidence="2 3">
    <name type="scientific">Aquipseudomonas campi</name>
    <dbReference type="NCBI Taxonomy" id="2731681"/>
    <lineage>
        <taxon>Bacteria</taxon>
        <taxon>Pseudomonadati</taxon>
        <taxon>Pseudomonadota</taxon>
        <taxon>Gammaproteobacteria</taxon>
        <taxon>Pseudomonadales</taxon>
        <taxon>Pseudomonadaceae</taxon>
        <taxon>Aquipseudomonas</taxon>
    </lineage>
</organism>
<dbReference type="AlphaFoldDB" id="A0A6M8F0Y7"/>